<dbReference type="AlphaFoldDB" id="A0AAD8JUH7"/>
<evidence type="ECO:0000313" key="1">
    <source>
        <dbReference type="EMBL" id="KAK1410023.1"/>
    </source>
</evidence>
<reference evidence="1" key="1">
    <citation type="journal article" date="2023" name="bioRxiv">
        <title>Improved chromosome-level genome assembly for marigold (Tagetes erecta).</title>
        <authorList>
            <person name="Jiang F."/>
            <person name="Yuan L."/>
            <person name="Wang S."/>
            <person name="Wang H."/>
            <person name="Xu D."/>
            <person name="Wang A."/>
            <person name="Fan W."/>
        </authorList>
    </citation>
    <scope>NUCLEOTIDE SEQUENCE</scope>
    <source>
        <strain evidence="1">WSJ</strain>
        <tissue evidence="1">Leaf</tissue>
    </source>
</reference>
<name>A0AAD8JUH7_TARER</name>
<keyword evidence="2" id="KW-1185">Reference proteome</keyword>
<accession>A0AAD8JUH7</accession>
<evidence type="ECO:0000313" key="2">
    <source>
        <dbReference type="Proteomes" id="UP001229421"/>
    </source>
</evidence>
<dbReference type="EMBL" id="JAUHHV010000010">
    <property type="protein sequence ID" value="KAK1410023.1"/>
    <property type="molecule type" value="Genomic_DNA"/>
</dbReference>
<gene>
    <name evidence="1" type="ORF">QVD17_36555</name>
</gene>
<sequence>MGTTNRLVPKAQTHCVLCRRHRPPLSLLLSLSPSPTTICSSPFPHKRSSKICCCSSPSLISSSLKDMRFFFTNGDFFFHQSSDYIDANLKSANEAGEDERFTIDDNGHGH</sequence>
<comment type="caution">
    <text evidence="1">The sequence shown here is derived from an EMBL/GenBank/DDBJ whole genome shotgun (WGS) entry which is preliminary data.</text>
</comment>
<dbReference type="Proteomes" id="UP001229421">
    <property type="component" value="Unassembled WGS sequence"/>
</dbReference>
<proteinExistence type="predicted"/>
<protein>
    <submittedName>
        <fullName evidence="1">Uncharacterized protein</fullName>
    </submittedName>
</protein>
<organism evidence="1 2">
    <name type="scientific">Tagetes erecta</name>
    <name type="common">African marigold</name>
    <dbReference type="NCBI Taxonomy" id="13708"/>
    <lineage>
        <taxon>Eukaryota</taxon>
        <taxon>Viridiplantae</taxon>
        <taxon>Streptophyta</taxon>
        <taxon>Embryophyta</taxon>
        <taxon>Tracheophyta</taxon>
        <taxon>Spermatophyta</taxon>
        <taxon>Magnoliopsida</taxon>
        <taxon>eudicotyledons</taxon>
        <taxon>Gunneridae</taxon>
        <taxon>Pentapetalae</taxon>
        <taxon>asterids</taxon>
        <taxon>campanulids</taxon>
        <taxon>Asterales</taxon>
        <taxon>Asteraceae</taxon>
        <taxon>Asteroideae</taxon>
        <taxon>Heliantheae alliance</taxon>
        <taxon>Tageteae</taxon>
        <taxon>Tagetes</taxon>
    </lineage>
</organism>